<name>A0ACC2XWJ2_9TREE</name>
<comment type="caution">
    <text evidence="1">The sequence shown here is derived from an EMBL/GenBank/DDBJ whole genome shotgun (WGS) entry which is preliminary data.</text>
</comment>
<dbReference type="Proteomes" id="UP001234202">
    <property type="component" value="Unassembled WGS sequence"/>
</dbReference>
<reference evidence="1" key="1">
    <citation type="submission" date="2023-04" db="EMBL/GenBank/DDBJ databases">
        <title>Draft Genome sequencing of Naganishia species isolated from polar environments using Oxford Nanopore Technology.</title>
        <authorList>
            <person name="Leo P."/>
            <person name="Venkateswaran K."/>
        </authorList>
    </citation>
    <scope>NUCLEOTIDE SEQUENCE</scope>
    <source>
        <strain evidence="1">DBVPG 5303</strain>
    </source>
</reference>
<evidence type="ECO:0000313" key="1">
    <source>
        <dbReference type="EMBL" id="KAJ9128347.1"/>
    </source>
</evidence>
<organism evidence="1 2">
    <name type="scientific">Naganishia onofrii</name>
    <dbReference type="NCBI Taxonomy" id="1851511"/>
    <lineage>
        <taxon>Eukaryota</taxon>
        <taxon>Fungi</taxon>
        <taxon>Dikarya</taxon>
        <taxon>Basidiomycota</taxon>
        <taxon>Agaricomycotina</taxon>
        <taxon>Tremellomycetes</taxon>
        <taxon>Filobasidiales</taxon>
        <taxon>Filobasidiaceae</taxon>
        <taxon>Naganishia</taxon>
    </lineage>
</organism>
<accession>A0ACC2XWJ2</accession>
<evidence type="ECO:0000313" key="2">
    <source>
        <dbReference type="Proteomes" id="UP001234202"/>
    </source>
</evidence>
<keyword evidence="2" id="KW-1185">Reference proteome</keyword>
<dbReference type="EMBL" id="JASBWV010000001">
    <property type="protein sequence ID" value="KAJ9128347.1"/>
    <property type="molecule type" value="Genomic_DNA"/>
</dbReference>
<proteinExistence type="predicted"/>
<sequence length="226" mass="24895">MPSPLPPTQSSYLRFLTGVQNTSALAFSTFLAVHLASPVLASFGGGEVATKVMLLGRAYYHPLEPVLVYGSVSTHLAASLLRRLHLLKTTQFRRPALTLHHITGYLLIPFLTLHVLTHRLIPSSSTQPINGLSPAELDYSFVSYGLRMWPVRIAESLPLVHGKKQDYAHTIKQALRKQYVAATSSSGVLAKVVERPLVRPNVSAGNRIDQTTWRRSPVRLVDAEKG</sequence>
<gene>
    <name evidence="1" type="ORF">QFC24_000640</name>
</gene>
<protein>
    <submittedName>
        <fullName evidence="1">Uncharacterized protein</fullName>
    </submittedName>
</protein>